<dbReference type="OrthoDB" id="2988517at2"/>
<sequence>MIKHHPTQALLKDFVSGDLEASVAVLVASHVEMCAVCRGAVQALTEQAADEAFAAVSGMQSSTGYVDLMWSFDPAENLADNFVAEEAFSGQGNGGGDGSALAMIDAITETPQDARIVLPQTVTEIEVAGKRISLPRSLKSIALKEWQGMGKLSRARLALDDDERRMSLLHIDKGGSVPTHTHKGFEITLLLEGSFDDEMGHYVAGDFIWLDGEHTHQPVTQDGCVCLTVSSDAIHFTQGVSQILNPIGRFIY</sequence>
<dbReference type="InterPro" id="IPR041916">
    <property type="entry name" value="Anti_sigma_zinc_sf"/>
</dbReference>
<dbReference type="RefSeq" id="WP_069671294.1">
    <property type="nucleotide sequence ID" value="NZ_JAWWDQ010000019.1"/>
</dbReference>
<evidence type="ECO:0000313" key="2">
    <source>
        <dbReference type="EMBL" id="OEG73711.1"/>
    </source>
</evidence>
<dbReference type="CDD" id="cd20301">
    <property type="entry name" value="cupin_ChrR"/>
    <property type="match status" value="1"/>
</dbReference>
<dbReference type="Gene3D" id="1.10.10.1320">
    <property type="entry name" value="Anti-sigma factor, zinc-finger domain"/>
    <property type="match status" value="1"/>
</dbReference>
<evidence type="ECO:0000259" key="1">
    <source>
        <dbReference type="Pfam" id="PF12973"/>
    </source>
</evidence>
<feature type="domain" description="ChrR-like cupin" evidence="1">
    <location>
        <begin position="160"/>
        <end position="229"/>
    </location>
</feature>
<protein>
    <submittedName>
        <fullName evidence="2">Transcriptional regulator</fullName>
    </submittedName>
</protein>
<dbReference type="InterPro" id="IPR012807">
    <property type="entry name" value="Anti-sigma_ChrR"/>
</dbReference>
<dbReference type="Gene3D" id="2.60.120.10">
    <property type="entry name" value="Jelly Rolls"/>
    <property type="match status" value="1"/>
</dbReference>
<dbReference type="InterPro" id="IPR011051">
    <property type="entry name" value="RmlC_Cupin_sf"/>
</dbReference>
<proteinExistence type="predicted"/>
<evidence type="ECO:0000313" key="3">
    <source>
        <dbReference type="Proteomes" id="UP000095230"/>
    </source>
</evidence>
<organism evidence="2 3">
    <name type="scientific">Shewanella colwelliana</name>
    <name type="common">Alteromonas colwelliana</name>
    <dbReference type="NCBI Taxonomy" id="23"/>
    <lineage>
        <taxon>Bacteria</taxon>
        <taxon>Pseudomonadati</taxon>
        <taxon>Pseudomonadota</taxon>
        <taxon>Gammaproteobacteria</taxon>
        <taxon>Alteromonadales</taxon>
        <taxon>Shewanellaceae</taxon>
        <taxon>Shewanella</taxon>
    </lineage>
</organism>
<dbReference type="Proteomes" id="UP000095230">
    <property type="component" value="Unassembled WGS sequence"/>
</dbReference>
<dbReference type="InterPro" id="IPR025979">
    <property type="entry name" value="ChrR-like_cupin_dom"/>
</dbReference>
<comment type="caution">
    <text evidence="2">The sequence shown here is derived from an EMBL/GenBank/DDBJ whole genome shotgun (WGS) entry which is preliminary data.</text>
</comment>
<dbReference type="Pfam" id="PF12973">
    <property type="entry name" value="Cupin_7"/>
    <property type="match status" value="1"/>
</dbReference>
<dbReference type="STRING" id="23.BEL05_00320"/>
<dbReference type="AlphaFoldDB" id="A0A1E5IT16"/>
<gene>
    <name evidence="2" type="ORF">BEL05_00320</name>
</gene>
<dbReference type="SUPFAM" id="SSF51182">
    <property type="entry name" value="RmlC-like cupins"/>
    <property type="match status" value="1"/>
</dbReference>
<dbReference type="InterPro" id="IPR014710">
    <property type="entry name" value="RmlC-like_jellyroll"/>
</dbReference>
<dbReference type="NCBIfam" id="TIGR02451">
    <property type="entry name" value="anti_sig_ChrR"/>
    <property type="match status" value="1"/>
</dbReference>
<reference evidence="2 3" key="1">
    <citation type="submission" date="2016-07" db="EMBL/GenBank/DDBJ databases">
        <title>Whole-genome of two Shewanella species isolated from a digestive organ of sea cucumber Apostichopus japonicus Selenka 1867.</title>
        <authorList>
            <person name="Hong H.-H."/>
            <person name="Choi H."/>
            <person name="Cheon S."/>
            <person name="Oh J.-S."/>
            <person name="Lee H.-G."/>
            <person name="Park C."/>
        </authorList>
    </citation>
    <scope>NUCLEOTIDE SEQUENCE [LARGE SCALE GENOMIC DNA]</scope>
    <source>
        <strain evidence="2 3">CSB03KR</strain>
    </source>
</reference>
<name>A0A1E5IT16_SHECO</name>
<dbReference type="EMBL" id="MCBT01000037">
    <property type="protein sequence ID" value="OEG73711.1"/>
    <property type="molecule type" value="Genomic_DNA"/>
</dbReference>
<accession>A0A1E5IT16</accession>